<feature type="region of interest" description="Disordered" evidence="1">
    <location>
        <begin position="60"/>
        <end position="105"/>
    </location>
</feature>
<evidence type="ECO:0000313" key="2">
    <source>
        <dbReference type="Proteomes" id="UP000818029"/>
    </source>
</evidence>
<reference evidence="3" key="2">
    <citation type="submission" date="2025-08" db="UniProtKB">
        <authorList>
            <consortium name="RefSeq"/>
        </authorList>
    </citation>
    <scope>IDENTIFICATION</scope>
</reference>
<dbReference type="KEGG" id="ghi:107941206"/>
<sequence>MEPKEKRKVGHPNSLKRKVKSIVSQEKSESSSVKIDRMIRWMQEMGIVLQEFTRQNNMRIFSFSPDMSGPTHPEHEEEEQESDEQKQNEEGEGNEETASEEEEED</sequence>
<dbReference type="PaxDb" id="3635-A0A1U8MTT5"/>
<name>A0A1U8MTT5_GOSHI</name>
<keyword evidence="2" id="KW-1185">Reference proteome</keyword>
<protein>
    <submittedName>
        <fullName evidence="3">Histone chaperone cia1-like</fullName>
    </submittedName>
</protein>
<reference evidence="2" key="1">
    <citation type="journal article" date="2020" name="Nat. Genet.">
        <title>Genomic diversifications of five Gossypium allopolyploid species and their impact on cotton improvement.</title>
        <authorList>
            <person name="Chen Z.J."/>
            <person name="Sreedasyam A."/>
            <person name="Ando A."/>
            <person name="Song Q."/>
            <person name="De Santiago L.M."/>
            <person name="Hulse-Kemp A.M."/>
            <person name="Ding M."/>
            <person name="Ye W."/>
            <person name="Kirkbride R.C."/>
            <person name="Jenkins J."/>
            <person name="Plott C."/>
            <person name="Lovell J."/>
            <person name="Lin Y.M."/>
            <person name="Vaughn R."/>
            <person name="Liu B."/>
            <person name="Simpson S."/>
            <person name="Scheffler B.E."/>
            <person name="Wen L."/>
            <person name="Saski C.A."/>
            <person name="Grover C.E."/>
            <person name="Hu G."/>
            <person name="Conover J.L."/>
            <person name="Carlson J.W."/>
            <person name="Shu S."/>
            <person name="Boston L.B."/>
            <person name="Williams M."/>
            <person name="Peterson D.G."/>
            <person name="McGee K."/>
            <person name="Jones D.C."/>
            <person name="Wendel J.F."/>
            <person name="Stelly D.M."/>
            <person name="Grimwood J."/>
            <person name="Schmutz J."/>
        </authorList>
    </citation>
    <scope>NUCLEOTIDE SEQUENCE [LARGE SCALE GENOMIC DNA]</scope>
    <source>
        <strain evidence="2">cv. TM-1</strain>
    </source>
</reference>
<dbReference type="Proteomes" id="UP000818029">
    <property type="component" value="Chromosome D12"/>
</dbReference>
<evidence type="ECO:0000313" key="3">
    <source>
        <dbReference type="RefSeq" id="XP_016730251.1"/>
    </source>
</evidence>
<proteinExistence type="predicted"/>
<dbReference type="RefSeq" id="XP_016730251.1">
    <property type="nucleotide sequence ID" value="XM_016874762.1"/>
</dbReference>
<dbReference type="OrthoDB" id="10369198at2759"/>
<feature type="compositionally biased region" description="Basic residues" evidence="1">
    <location>
        <begin position="1"/>
        <end position="20"/>
    </location>
</feature>
<dbReference type="AlphaFoldDB" id="A0A1U8MTT5"/>
<evidence type="ECO:0000256" key="1">
    <source>
        <dbReference type="SAM" id="MobiDB-lite"/>
    </source>
</evidence>
<accession>A0A1U8MTT5</accession>
<dbReference type="GeneID" id="107941206"/>
<feature type="compositionally biased region" description="Acidic residues" evidence="1">
    <location>
        <begin position="90"/>
        <end position="105"/>
    </location>
</feature>
<feature type="compositionally biased region" description="Basic and acidic residues" evidence="1">
    <location>
        <begin position="26"/>
        <end position="35"/>
    </location>
</feature>
<organism evidence="2 3">
    <name type="scientific">Gossypium hirsutum</name>
    <name type="common">Upland cotton</name>
    <name type="synonym">Gossypium mexicanum</name>
    <dbReference type="NCBI Taxonomy" id="3635"/>
    <lineage>
        <taxon>Eukaryota</taxon>
        <taxon>Viridiplantae</taxon>
        <taxon>Streptophyta</taxon>
        <taxon>Embryophyta</taxon>
        <taxon>Tracheophyta</taxon>
        <taxon>Spermatophyta</taxon>
        <taxon>Magnoliopsida</taxon>
        <taxon>eudicotyledons</taxon>
        <taxon>Gunneridae</taxon>
        <taxon>Pentapetalae</taxon>
        <taxon>rosids</taxon>
        <taxon>malvids</taxon>
        <taxon>Malvales</taxon>
        <taxon>Malvaceae</taxon>
        <taxon>Malvoideae</taxon>
        <taxon>Gossypium</taxon>
    </lineage>
</organism>
<feature type="region of interest" description="Disordered" evidence="1">
    <location>
        <begin position="1"/>
        <end position="35"/>
    </location>
</feature>
<gene>
    <name evidence="3" type="primary">LOC107941206</name>
</gene>